<evidence type="ECO:0000313" key="11">
    <source>
        <dbReference type="EMBL" id="KTC98324.1"/>
    </source>
</evidence>
<keyword evidence="5 7" id="KW-1133">Transmembrane helix</keyword>
<dbReference type="Gene3D" id="3.30.450.20">
    <property type="entry name" value="PAS domain"/>
    <property type="match status" value="1"/>
</dbReference>
<dbReference type="Gene3D" id="3.20.20.450">
    <property type="entry name" value="EAL domain"/>
    <property type="match status" value="1"/>
</dbReference>
<feature type="domain" description="EAL" evidence="9">
    <location>
        <begin position="660"/>
        <end position="913"/>
    </location>
</feature>
<keyword evidence="12" id="KW-1185">Reference proteome</keyword>
<dbReference type="InterPro" id="IPR052155">
    <property type="entry name" value="Biofilm_reg_signaling"/>
</dbReference>
<proteinExistence type="predicted"/>
<protein>
    <submittedName>
        <fullName evidence="11">Sensory box/GGDEF domain protein</fullName>
    </submittedName>
</protein>
<dbReference type="PROSITE" id="PS50887">
    <property type="entry name" value="GGDEF"/>
    <property type="match status" value="1"/>
</dbReference>
<dbReference type="SUPFAM" id="SSF55785">
    <property type="entry name" value="PYP-like sensor domain (PAS domain)"/>
    <property type="match status" value="1"/>
</dbReference>
<dbReference type="InterPro" id="IPR035965">
    <property type="entry name" value="PAS-like_dom_sf"/>
</dbReference>
<evidence type="ECO:0000256" key="7">
    <source>
        <dbReference type="SAM" id="Phobius"/>
    </source>
</evidence>
<dbReference type="PANTHER" id="PTHR44757:SF2">
    <property type="entry name" value="BIOFILM ARCHITECTURE MAINTENANCE PROTEIN MBAA"/>
    <property type="match status" value="1"/>
</dbReference>
<dbReference type="SUPFAM" id="SSF55073">
    <property type="entry name" value="Nucleotide cyclase"/>
    <property type="match status" value="1"/>
</dbReference>
<dbReference type="Proteomes" id="UP000054785">
    <property type="component" value="Unassembled WGS sequence"/>
</dbReference>
<dbReference type="GO" id="GO:0005886">
    <property type="term" value="C:plasma membrane"/>
    <property type="evidence" value="ECO:0007669"/>
    <property type="project" value="UniProtKB-SubCell"/>
</dbReference>
<feature type="domain" description="GGDEF" evidence="10">
    <location>
        <begin position="518"/>
        <end position="651"/>
    </location>
</feature>
<accession>A0A0W0TRR1</accession>
<sequence>MVWYNLAVIVLYATSGFLGLMLSVPPGYATAIWAPSGIALSALLVWGLRALPGVFLGSLILNTCVSFQLSGQLIDGTNIAAGLITGTGASLQAAFGYWLVKRFVGFDNPLHLPRDILVFAMLTGPVSSVVATTFSNTGLYLIGKISAENLPTNLFTWWTGDSIGILLFTPIFLIAFAEPAKIWRSRILPVLCPLCLTFLIVIVAHIFYRNAEFERVQTKFEATARHQFDRLQELQDLSTVKTLNPDIMKALFDNFSHFSSLSIFAGKTPLFVWNSPESAAEKKLFTLTLQHITSGKTITFHVRSSPNYMGSEYSWYVWSSLAATLFFCALMSITLQILYGQRYLLQYLADAKTLQLRTEKAKNMLLLNAAGEGILWIDTDYRITFVNPSAERMLQYSCEALRDEPLAVILHQNAAAPSAPEAPFYRAIHEKTLIREREAMFLKNDNETLWVEYTCIPIVIEKTVRGAAIIFSDISERVETENQLQQLAHNDALTGLPNRTSFFRQMELAIARAQRNKTRFGVCFMDADNFKLINDTWGHAYGDKLLTELPHILSPHLRDVDFLARIGGDEFGLIFEDVNTHEDIVIIIHRILETFKKPLKIRDEQVKTSLSIGVAMYPEDGINPETLVRHADLAMYQAKKTGKSTYSFYTPGIHSNGNENQSISAEMSRAIDDEDFTLYYQPIIHAKTGEITGIEALLRWHGDTLSLLPLRKSIRFAEDRGYIHTLGNRILEKALQEYQDIIQINPNIPLSVNLSVKQVTAPGFAERIEQLLTKYSISPGQLAFELTETAFIENLESVLEVMRGLKSLGIAFSLDDFGVGASSIHLLKKLPLSSVKIDSSFVGAIEISEDDATLVLSAIQLSHALGFKTVAEGVEKDAQAVMLREWGCNSIQGHFYAEPMPLQELLKWIRNHSQKSESP</sequence>
<comment type="subcellular location">
    <subcellularLocation>
        <location evidence="2">Cell membrane</location>
        <topology evidence="2">Multi-pass membrane protein</topology>
    </subcellularLocation>
</comment>
<dbReference type="EMBL" id="LNYC01000066">
    <property type="protein sequence ID" value="KTC98324.1"/>
    <property type="molecule type" value="Genomic_DNA"/>
</dbReference>
<dbReference type="PROSITE" id="PS50113">
    <property type="entry name" value="PAC"/>
    <property type="match status" value="1"/>
</dbReference>
<feature type="transmembrane region" description="Helical" evidence="7">
    <location>
        <begin position="79"/>
        <end position="100"/>
    </location>
</feature>
<keyword evidence="6 7" id="KW-0472">Membrane</keyword>
<dbReference type="InterPro" id="IPR000014">
    <property type="entry name" value="PAS"/>
</dbReference>
<dbReference type="SMART" id="SM00052">
    <property type="entry name" value="EAL"/>
    <property type="match status" value="1"/>
</dbReference>
<feature type="transmembrane region" description="Helical" evidence="7">
    <location>
        <begin position="112"/>
        <end position="135"/>
    </location>
</feature>
<comment type="cofactor">
    <cofactor evidence="1">
        <name>Mg(2+)</name>
        <dbReference type="ChEBI" id="CHEBI:18420"/>
    </cofactor>
</comment>
<dbReference type="FunFam" id="3.30.70.270:FF:000001">
    <property type="entry name" value="Diguanylate cyclase domain protein"/>
    <property type="match status" value="1"/>
</dbReference>
<evidence type="ECO:0000256" key="4">
    <source>
        <dbReference type="ARBA" id="ARBA00022692"/>
    </source>
</evidence>
<evidence type="ECO:0000256" key="2">
    <source>
        <dbReference type="ARBA" id="ARBA00004651"/>
    </source>
</evidence>
<dbReference type="InterPro" id="IPR000700">
    <property type="entry name" value="PAS-assoc_C"/>
</dbReference>
<dbReference type="InterPro" id="IPR043128">
    <property type="entry name" value="Rev_trsase/Diguanyl_cyclase"/>
</dbReference>
<feature type="transmembrane region" description="Helical" evidence="7">
    <location>
        <begin position="315"/>
        <end position="339"/>
    </location>
</feature>
<evidence type="ECO:0000259" key="8">
    <source>
        <dbReference type="PROSITE" id="PS50113"/>
    </source>
</evidence>
<dbReference type="Pfam" id="PF00990">
    <property type="entry name" value="GGDEF"/>
    <property type="match status" value="1"/>
</dbReference>
<dbReference type="PROSITE" id="PS50883">
    <property type="entry name" value="EAL"/>
    <property type="match status" value="1"/>
</dbReference>
<feature type="domain" description="PAC" evidence="8">
    <location>
        <begin position="435"/>
        <end position="486"/>
    </location>
</feature>
<evidence type="ECO:0000256" key="1">
    <source>
        <dbReference type="ARBA" id="ARBA00001946"/>
    </source>
</evidence>
<evidence type="ECO:0000256" key="6">
    <source>
        <dbReference type="ARBA" id="ARBA00023136"/>
    </source>
</evidence>
<feature type="transmembrane region" description="Helical" evidence="7">
    <location>
        <begin position="6"/>
        <end position="25"/>
    </location>
</feature>
<dbReference type="InterPro" id="IPR029787">
    <property type="entry name" value="Nucleotide_cyclase"/>
</dbReference>
<dbReference type="InterPro" id="IPR001633">
    <property type="entry name" value="EAL_dom"/>
</dbReference>
<dbReference type="CDD" id="cd01948">
    <property type="entry name" value="EAL"/>
    <property type="match status" value="1"/>
</dbReference>
<evidence type="ECO:0000256" key="3">
    <source>
        <dbReference type="ARBA" id="ARBA00022475"/>
    </source>
</evidence>
<organism evidence="11 12">
    <name type="scientific">Legionella geestiana</name>
    <dbReference type="NCBI Taxonomy" id="45065"/>
    <lineage>
        <taxon>Bacteria</taxon>
        <taxon>Pseudomonadati</taxon>
        <taxon>Pseudomonadota</taxon>
        <taxon>Gammaproteobacteria</taxon>
        <taxon>Legionellales</taxon>
        <taxon>Legionellaceae</taxon>
        <taxon>Legionella</taxon>
    </lineage>
</organism>
<dbReference type="NCBIfam" id="TIGR00254">
    <property type="entry name" value="GGDEF"/>
    <property type="match status" value="1"/>
</dbReference>
<feature type="transmembrane region" description="Helical" evidence="7">
    <location>
        <begin position="155"/>
        <end position="176"/>
    </location>
</feature>
<dbReference type="Pfam" id="PF05231">
    <property type="entry name" value="MASE1"/>
    <property type="match status" value="1"/>
</dbReference>
<dbReference type="AlphaFoldDB" id="A0A0W0TRR1"/>
<evidence type="ECO:0000259" key="9">
    <source>
        <dbReference type="PROSITE" id="PS50883"/>
    </source>
</evidence>
<dbReference type="InterPro" id="IPR035919">
    <property type="entry name" value="EAL_sf"/>
</dbReference>
<dbReference type="PATRIC" id="fig|45065.4.peg.1763"/>
<dbReference type="NCBIfam" id="TIGR00229">
    <property type="entry name" value="sensory_box"/>
    <property type="match status" value="1"/>
</dbReference>
<dbReference type="GO" id="GO:0003824">
    <property type="term" value="F:catalytic activity"/>
    <property type="evidence" value="ECO:0007669"/>
    <property type="project" value="UniProtKB-ARBA"/>
</dbReference>
<dbReference type="Pfam" id="PF13426">
    <property type="entry name" value="PAS_9"/>
    <property type="match status" value="1"/>
</dbReference>
<evidence type="ECO:0000256" key="5">
    <source>
        <dbReference type="ARBA" id="ARBA00022989"/>
    </source>
</evidence>
<dbReference type="SMART" id="SM00267">
    <property type="entry name" value="GGDEF"/>
    <property type="match status" value="1"/>
</dbReference>
<dbReference type="Pfam" id="PF00563">
    <property type="entry name" value="EAL"/>
    <property type="match status" value="1"/>
</dbReference>
<dbReference type="InterPro" id="IPR000160">
    <property type="entry name" value="GGDEF_dom"/>
</dbReference>
<dbReference type="CDD" id="cd01949">
    <property type="entry name" value="GGDEF"/>
    <property type="match status" value="1"/>
</dbReference>
<evidence type="ECO:0000313" key="12">
    <source>
        <dbReference type="Proteomes" id="UP000054785"/>
    </source>
</evidence>
<gene>
    <name evidence="11" type="ORF">Lgee_1626</name>
</gene>
<dbReference type="Gene3D" id="3.30.70.270">
    <property type="match status" value="1"/>
</dbReference>
<evidence type="ECO:0000259" key="10">
    <source>
        <dbReference type="PROSITE" id="PS50887"/>
    </source>
</evidence>
<name>A0A0W0TRR1_9GAMM</name>
<dbReference type="InterPro" id="IPR007895">
    <property type="entry name" value="MASE1"/>
</dbReference>
<dbReference type="SUPFAM" id="SSF141868">
    <property type="entry name" value="EAL domain-like"/>
    <property type="match status" value="1"/>
</dbReference>
<feature type="transmembrane region" description="Helical" evidence="7">
    <location>
        <begin position="37"/>
        <end position="59"/>
    </location>
</feature>
<comment type="caution">
    <text evidence="11">The sequence shown here is derived from an EMBL/GenBank/DDBJ whole genome shotgun (WGS) entry which is preliminary data.</text>
</comment>
<feature type="transmembrane region" description="Helical" evidence="7">
    <location>
        <begin position="188"/>
        <end position="208"/>
    </location>
</feature>
<dbReference type="SMART" id="SM00091">
    <property type="entry name" value="PAS"/>
    <property type="match status" value="1"/>
</dbReference>
<dbReference type="PANTHER" id="PTHR44757">
    <property type="entry name" value="DIGUANYLATE CYCLASE DGCP"/>
    <property type="match status" value="1"/>
</dbReference>
<dbReference type="STRING" id="45065.Lgee_1626"/>
<dbReference type="CDD" id="cd00130">
    <property type="entry name" value="PAS"/>
    <property type="match status" value="1"/>
</dbReference>
<dbReference type="RefSeq" id="WP_051550924.1">
    <property type="nucleotide sequence ID" value="NZ_CP041713.1"/>
</dbReference>
<keyword evidence="4 7" id="KW-0812">Transmembrane</keyword>
<reference evidence="11 12" key="1">
    <citation type="submission" date="2015-11" db="EMBL/GenBank/DDBJ databases">
        <title>Genomic analysis of 38 Legionella species identifies large and diverse effector repertoires.</title>
        <authorList>
            <person name="Burstein D."/>
            <person name="Amaro F."/>
            <person name="Zusman T."/>
            <person name="Lifshitz Z."/>
            <person name="Cohen O."/>
            <person name="Gilbert J.A."/>
            <person name="Pupko T."/>
            <person name="Shuman H.A."/>
            <person name="Segal G."/>
        </authorList>
    </citation>
    <scope>NUCLEOTIDE SEQUENCE [LARGE SCALE GENOMIC DNA]</scope>
    <source>
        <strain evidence="11 12">ATCC 49504</strain>
    </source>
</reference>
<keyword evidence="3" id="KW-1003">Cell membrane</keyword>